<comment type="caution">
    <text evidence="10">The sequence shown here is derived from an EMBL/GenBank/DDBJ whole genome shotgun (WGS) entry which is preliminary data.</text>
</comment>
<dbReference type="SUPFAM" id="SSF56112">
    <property type="entry name" value="Protein kinase-like (PK-like)"/>
    <property type="match status" value="1"/>
</dbReference>
<dbReference type="PANTHER" id="PTHR47634:SF9">
    <property type="entry name" value="PROTEIN KINASE DOMAIN-CONTAINING PROTEIN-RELATED"/>
    <property type="match status" value="1"/>
</dbReference>
<dbReference type="Gene3D" id="1.10.510.10">
    <property type="entry name" value="Transferase(Phosphotransferase) domain 1"/>
    <property type="match status" value="1"/>
</dbReference>
<evidence type="ECO:0000256" key="4">
    <source>
        <dbReference type="ARBA" id="ARBA00022741"/>
    </source>
</evidence>
<dbReference type="PROSITE" id="PS00109">
    <property type="entry name" value="PROTEIN_KINASE_TYR"/>
    <property type="match status" value="1"/>
</dbReference>
<evidence type="ECO:0000256" key="9">
    <source>
        <dbReference type="SAM" id="MobiDB-lite"/>
    </source>
</evidence>
<dbReference type="AlphaFoldDB" id="A0A8H4QZ86"/>
<feature type="compositionally biased region" description="Polar residues" evidence="9">
    <location>
        <begin position="195"/>
        <end position="210"/>
    </location>
</feature>
<gene>
    <name evidence="10" type="ORF">D9613_005562</name>
</gene>
<feature type="compositionally biased region" description="Low complexity" evidence="9">
    <location>
        <begin position="211"/>
        <end position="221"/>
    </location>
</feature>
<keyword evidence="6" id="KW-0067">ATP-binding</keyword>
<proteinExistence type="predicted"/>
<evidence type="ECO:0000256" key="2">
    <source>
        <dbReference type="ARBA" id="ARBA00022527"/>
    </source>
</evidence>
<name>A0A8H4QZ86_9AGAR</name>
<dbReference type="Gene3D" id="3.30.200.20">
    <property type="entry name" value="Phosphorylase Kinase, domain 1"/>
    <property type="match status" value="1"/>
</dbReference>
<dbReference type="GO" id="GO:0004674">
    <property type="term" value="F:protein serine/threonine kinase activity"/>
    <property type="evidence" value="ECO:0007669"/>
    <property type="project" value="UniProtKB-KW"/>
</dbReference>
<dbReference type="Proteomes" id="UP000521872">
    <property type="component" value="Unassembled WGS sequence"/>
</dbReference>
<dbReference type="GO" id="GO:0005524">
    <property type="term" value="F:ATP binding"/>
    <property type="evidence" value="ECO:0007669"/>
    <property type="project" value="UniProtKB-KW"/>
</dbReference>
<dbReference type="PANTHER" id="PTHR47634">
    <property type="entry name" value="PROTEIN KINASE DOMAIN-CONTAINING PROTEIN-RELATED"/>
    <property type="match status" value="1"/>
</dbReference>
<comment type="catalytic activity">
    <reaction evidence="7">
        <text>L-threonyl-[protein] + ATP = O-phospho-L-threonyl-[protein] + ADP + H(+)</text>
        <dbReference type="Rhea" id="RHEA:46608"/>
        <dbReference type="Rhea" id="RHEA-COMP:11060"/>
        <dbReference type="Rhea" id="RHEA-COMP:11605"/>
        <dbReference type="ChEBI" id="CHEBI:15378"/>
        <dbReference type="ChEBI" id="CHEBI:30013"/>
        <dbReference type="ChEBI" id="CHEBI:30616"/>
        <dbReference type="ChEBI" id="CHEBI:61977"/>
        <dbReference type="ChEBI" id="CHEBI:456216"/>
        <dbReference type="EC" id="2.7.11.1"/>
    </reaction>
</comment>
<feature type="region of interest" description="Disordered" evidence="9">
    <location>
        <begin position="179"/>
        <end position="227"/>
    </location>
</feature>
<dbReference type="InterPro" id="IPR011009">
    <property type="entry name" value="Kinase-like_dom_sf"/>
</dbReference>
<evidence type="ECO:0000256" key="7">
    <source>
        <dbReference type="ARBA" id="ARBA00047899"/>
    </source>
</evidence>
<keyword evidence="4" id="KW-0547">Nucleotide-binding</keyword>
<protein>
    <recommendedName>
        <fullName evidence="1">non-specific serine/threonine protein kinase</fullName>
        <ecNumber evidence="1">2.7.11.1</ecNumber>
    </recommendedName>
</protein>
<organism evidence="10 11">
    <name type="scientific">Agrocybe pediades</name>
    <dbReference type="NCBI Taxonomy" id="84607"/>
    <lineage>
        <taxon>Eukaryota</taxon>
        <taxon>Fungi</taxon>
        <taxon>Dikarya</taxon>
        <taxon>Basidiomycota</taxon>
        <taxon>Agaricomycotina</taxon>
        <taxon>Agaricomycetes</taxon>
        <taxon>Agaricomycetidae</taxon>
        <taxon>Agaricales</taxon>
        <taxon>Agaricineae</taxon>
        <taxon>Strophariaceae</taxon>
        <taxon>Agrocybe</taxon>
    </lineage>
</organism>
<dbReference type="GO" id="GO:0050684">
    <property type="term" value="P:regulation of mRNA processing"/>
    <property type="evidence" value="ECO:0007669"/>
    <property type="project" value="TreeGrafter"/>
</dbReference>
<keyword evidence="11" id="KW-1185">Reference proteome</keyword>
<evidence type="ECO:0000256" key="6">
    <source>
        <dbReference type="ARBA" id="ARBA00022840"/>
    </source>
</evidence>
<dbReference type="InterPro" id="IPR008266">
    <property type="entry name" value="Tyr_kinase_AS"/>
</dbReference>
<evidence type="ECO:0000256" key="5">
    <source>
        <dbReference type="ARBA" id="ARBA00022777"/>
    </source>
</evidence>
<dbReference type="EMBL" id="JAACJL010000016">
    <property type="protein sequence ID" value="KAF4619518.1"/>
    <property type="molecule type" value="Genomic_DNA"/>
</dbReference>
<sequence>MRLLQTTGLRGASTLVSSRSRFLPSRLDRVEDIEDYQPGGFHPISIGDTFDHGRFRVLHKLGFGGSSTVWLARDHAHEQGSIVTLKALRSSFSSSSMTTTSLSIAALYDCPGRTSGSRRLRGDLARKVAKRTAQSLLDLHQAGIVHGDLTTSNILFRPAPHMLTWSDAEVYAHLSNPKTETVQTNDGRPIGLTRPQHSWTLSKTPNYTTLPSSKKAAPSSATSDNPT</sequence>
<evidence type="ECO:0000313" key="10">
    <source>
        <dbReference type="EMBL" id="KAF4619518.1"/>
    </source>
</evidence>
<dbReference type="EC" id="2.7.11.1" evidence="1"/>
<evidence type="ECO:0000313" key="11">
    <source>
        <dbReference type="Proteomes" id="UP000521872"/>
    </source>
</evidence>
<comment type="catalytic activity">
    <reaction evidence="8">
        <text>L-seryl-[protein] + ATP = O-phospho-L-seryl-[protein] + ADP + H(+)</text>
        <dbReference type="Rhea" id="RHEA:17989"/>
        <dbReference type="Rhea" id="RHEA-COMP:9863"/>
        <dbReference type="Rhea" id="RHEA-COMP:11604"/>
        <dbReference type="ChEBI" id="CHEBI:15378"/>
        <dbReference type="ChEBI" id="CHEBI:29999"/>
        <dbReference type="ChEBI" id="CHEBI:30616"/>
        <dbReference type="ChEBI" id="CHEBI:83421"/>
        <dbReference type="ChEBI" id="CHEBI:456216"/>
        <dbReference type="EC" id="2.7.11.1"/>
    </reaction>
</comment>
<evidence type="ECO:0000256" key="8">
    <source>
        <dbReference type="ARBA" id="ARBA00048679"/>
    </source>
</evidence>
<dbReference type="GO" id="GO:0005634">
    <property type="term" value="C:nucleus"/>
    <property type="evidence" value="ECO:0007669"/>
    <property type="project" value="TreeGrafter"/>
</dbReference>
<keyword evidence="5" id="KW-0418">Kinase</keyword>
<keyword evidence="2" id="KW-0723">Serine/threonine-protein kinase</keyword>
<keyword evidence="3" id="KW-0808">Transferase</keyword>
<dbReference type="GO" id="GO:0005737">
    <property type="term" value="C:cytoplasm"/>
    <property type="evidence" value="ECO:0007669"/>
    <property type="project" value="TreeGrafter"/>
</dbReference>
<dbReference type="GO" id="GO:0000245">
    <property type="term" value="P:spliceosomal complex assembly"/>
    <property type="evidence" value="ECO:0007669"/>
    <property type="project" value="TreeGrafter"/>
</dbReference>
<reference evidence="10 11" key="1">
    <citation type="submission" date="2019-12" db="EMBL/GenBank/DDBJ databases">
        <authorList>
            <person name="Floudas D."/>
            <person name="Bentzer J."/>
            <person name="Ahren D."/>
            <person name="Johansson T."/>
            <person name="Persson P."/>
            <person name="Tunlid A."/>
        </authorList>
    </citation>
    <scope>NUCLEOTIDE SEQUENCE [LARGE SCALE GENOMIC DNA]</scope>
    <source>
        <strain evidence="10 11">CBS 102.39</strain>
    </source>
</reference>
<evidence type="ECO:0000256" key="3">
    <source>
        <dbReference type="ARBA" id="ARBA00022679"/>
    </source>
</evidence>
<accession>A0A8H4QZ86</accession>
<evidence type="ECO:0000256" key="1">
    <source>
        <dbReference type="ARBA" id="ARBA00012513"/>
    </source>
</evidence>
<dbReference type="InterPro" id="IPR051334">
    <property type="entry name" value="SRPK"/>
</dbReference>